<organism evidence="1 2">
    <name type="scientific">Phocaeicola vulgatus</name>
    <name type="common">Bacteroides vulgatus</name>
    <dbReference type="NCBI Taxonomy" id="821"/>
    <lineage>
        <taxon>Bacteria</taxon>
        <taxon>Pseudomonadati</taxon>
        <taxon>Bacteroidota</taxon>
        <taxon>Bacteroidia</taxon>
        <taxon>Bacteroidales</taxon>
        <taxon>Bacteroidaceae</taxon>
        <taxon>Phocaeicola</taxon>
    </lineage>
</organism>
<dbReference type="SUPFAM" id="SSF56672">
    <property type="entry name" value="DNA/RNA polymerases"/>
    <property type="match status" value="1"/>
</dbReference>
<evidence type="ECO:0000313" key="1">
    <source>
        <dbReference type="EMBL" id="QEW35624.1"/>
    </source>
</evidence>
<proteinExistence type="predicted"/>
<dbReference type="AlphaFoldDB" id="A0A5P3ARA8"/>
<dbReference type="PROSITE" id="PS50878">
    <property type="entry name" value="RT_POL"/>
    <property type="match status" value="1"/>
</dbReference>
<dbReference type="InterPro" id="IPR043502">
    <property type="entry name" value="DNA/RNA_pol_sf"/>
</dbReference>
<dbReference type="EMBL" id="CP043529">
    <property type="protein sequence ID" value="QEW35624.1"/>
    <property type="molecule type" value="Genomic_DNA"/>
</dbReference>
<dbReference type="Proteomes" id="UP000326091">
    <property type="component" value="Chromosome"/>
</dbReference>
<dbReference type="NCBIfam" id="NF041747">
    <property type="entry name" value="Drt3a"/>
    <property type="match status" value="1"/>
</dbReference>
<dbReference type="CDD" id="cd01646">
    <property type="entry name" value="RT_Bac_retron_I"/>
    <property type="match status" value="1"/>
</dbReference>
<name>A0A5P3ARA8_PHOVU</name>
<dbReference type="InterPro" id="IPR000477">
    <property type="entry name" value="RT_dom"/>
</dbReference>
<reference evidence="1 2" key="1">
    <citation type="submission" date="2019-09" db="EMBL/GenBank/DDBJ databases">
        <title>Commensal-derived Metabolites Govern Vibrio cholerae Pathogenesis in Host.</title>
        <authorList>
            <person name="Yoon S.S."/>
            <person name="Yoon M.Y."/>
        </authorList>
    </citation>
    <scope>NUCLEOTIDE SEQUENCE [LARGE SCALE GENOMIC DNA]</scope>
    <source>
        <strain evidence="1 2">VIC01</strain>
    </source>
</reference>
<protein>
    <submittedName>
        <fullName evidence="1">Uncharacterized protein</fullName>
    </submittedName>
</protein>
<sequence length="487" mass="56518">MSQYSSSYNYDSLDDAFNAVNRKGKMQKKYLSPEYLTVAQEYRDMRTELNKILRKKKAERTEAEENKVNQLKQLMNDNAQQQKILLQEHLSNVSSKILSSSFRFNLTPDASRDPQKPLYSIGATAEEFFAMQVLCRNVKKLFKITMSSRHEILSQLKMLLREDKSRYYIIRTDVCHCFESIPHDKLFEYLEGNNLLDVKSKSLLRGLIRNEFETKNLRPLISTKKTGIPRGCAISSLLSEFYLSKIDELLRHTLPGIVFLARYVDDIIIVVHPDLDDEHWWSLDDYVKVLTDVYIRHGLTIHTPTDGTGKCYTYDSKDTKGLKFDLLGYTIQSIKGDNDKQGFFSLSKKKKQKIQNRITKTFQEFDSLLNTMSYDIAAHYLFDALHVLTCNINLYNAKRGVKVGIFYSNQLLDNIKDLERLDNYLQYKCSQISLGGKAGVAPDKQPQIEANLKKQLKQISFIKGFATPHKRYKVNKNRLQMIKQSWV</sequence>
<dbReference type="Pfam" id="PF00078">
    <property type="entry name" value="RVT_1"/>
    <property type="match status" value="1"/>
</dbReference>
<gene>
    <name evidence="1" type="ORF">VIC01_01118</name>
</gene>
<evidence type="ECO:0000313" key="2">
    <source>
        <dbReference type="Proteomes" id="UP000326091"/>
    </source>
</evidence>
<accession>A0A5P3ARA8</accession>